<dbReference type="Gene3D" id="2.30.30.110">
    <property type="match status" value="1"/>
</dbReference>
<dbReference type="STRING" id="1515746.HR45_12800"/>
<keyword evidence="9" id="KW-1185">Reference proteome</keyword>
<reference evidence="8 9" key="1">
    <citation type="submission" date="2014-06" db="EMBL/GenBank/DDBJ databases">
        <title>Shewanella sp. YQH10.</title>
        <authorList>
            <person name="Liu Y."/>
            <person name="Zeng R."/>
        </authorList>
    </citation>
    <scope>NUCLEOTIDE SEQUENCE [LARGE SCALE GENOMIC DNA]</scope>
    <source>
        <strain evidence="8 9">YQH10</strain>
    </source>
</reference>
<dbReference type="SUPFAM" id="SSF50118">
    <property type="entry name" value="Cell growth inhibitor/plasmid maintenance toxic component"/>
    <property type="match status" value="1"/>
</dbReference>
<dbReference type="InterPro" id="IPR011067">
    <property type="entry name" value="Plasmid_toxin/cell-grow_inhib"/>
</dbReference>
<comment type="caution">
    <text evidence="8">The sequence shown here is derived from an EMBL/GenBank/DDBJ whole genome shotgun (WGS) entry which is preliminary data.</text>
</comment>
<name>A0A094JXE2_9GAMM</name>
<evidence type="ECO:0000256" key="4">
    <source>
        <dbReference type="ARBA" id="ARBA00023015"/>
    </source>
</evidence>
<dbReference type="GO" id="GO:0008657">
    <property type="term" value="F:DNA topoisomerase type II (double strand cut, ATP-hydrolyzing) inhibitor activity"/>
    <property type="evidence" value="ECO:0007669"/>
    <property type="project" value="InterPro"/>
</dbReference>
<evidence type="ECO:0000256" key="3">
    <source>
        <dbReference type="ARBA" id="ARBA00022491"/>
    </source>
</evidence>
<protein>
    <recommendedName>
        <fullName evidence="2">Toxin CcdB</fullName>
    </recommendedName>
    <alternativeName>
        <fullName evidence="7">Cytotoxic protein CcdB</fullName>
    </alternativeName>
    <alternativeName>
        <fullName evidence="6">Protein LetD</fullName>
    </alternativeName>
</protein>
<dbReference type="GO" id="GO:0006276">
    <property type="term" value="P:plasmid maintenance"/>
    <property type="evidence" value="ECO:0007669"/>
    <property type="project" value="InterPro"/>
</dbReference>
<evidence type="ECO:0000256" key="1">
    <source>
        <dbReference type="ARBA" id="ARBA00005230"/>
    </source>
</evidence>
<dbReference type="Proteomes" id="UP000029264">
    <property type="component" value="Unassembled WGS sequence"/>
</dbReference>
<keyword evidence="3" id="KW-0678">Repressor</keyword>
<gene>
    <name evidence="8" type="ORF">HR45_12800</name>
</gene>
<evidence type="ECO:0000256" key="7">
    <source>
        <dbReference type="ARBA" id="ARBA00033135"/>
    </source>
</evidence>
<proteinExistence type="inferred from homology"/>
<keyword evidence="5" id="KW-0804">Transcription</keyword>
<dbReference type="OrthoDB" id="9813510at2"/>
<organism evidence="8 9">
    <name type="scientific">Shewanella mangrovi</name>
    <dbReference type="NCBI Taxonomy" id="1515746"/>
    <lineage>
        <taxon>Bacteria</taxon>
        <taxon>Pseudomonadati</taxon>
        <taxon>Pseudomonadota</taxon>
        <taxon>Gammaproteobacteria</taxon>
        <taxon>Alteromonadales</taxon>
        <taxon>Shewanellaceae</taxon>
        <taxon>Shewanella</taxon>
    </lineage>
</organism>
<evidence type="ECO:0000256" key="2">
    <source>
        <dbReference type="ARBA" id="ARBA00015075"/>
    </source>
</evidence>
<sequence>MSQFTLYKNNDKSTANAYPYFVDVQSELLDSLNTRLVIPLTPIKLLEKKAPSHLCPTIHIDEGDFAILTQQMASVPTKILTTPVNELSTFRNEIIAAVDFLITGI</sequence>
<dbReference type="AlphaFoldDB" id="A0A094JXE2"/>
<evidence type="ECO:0000313" key="8">
    <source>
        <dbReference type="EMBL" id="KFZ37106.1"/>
    </source>
</evidence>
<evidence type="ECO:0000313" key="9">
    <source>
        <dbReference type="Proteomes" id="UP000029264"/>
    </source>
</evidence>
<keyword evidence="4" id="KW-0805">Transcription regulation</keyword>
<dbReference type="Pfam" id="PF01845">
    <property type="entry name" value="CcdB"/>
    <property type="match status" value="1"/>
</dbReference>
<accession>A0A094JXE2</accession>
<dbReference type="RefSeq" id="WP_037443407.1">
    <property type="nucleotide sequence ID" value="NZ_JPEO01000009.1"/>
</dbReference>
<dbReference type="EMBL" id="JPEO01000009">
    <property type="protein sequence ID" value="KFZ37106.1"/>
    <property type="molecule type" value="Genomic_DNA"/>
</dbReference>
<comment type="similarity">
    <text evidence="1">Belongs to the CcdB toxin family.</text>
</comment>
<evidence type="ECO:0000256" key="6">
    <source>
        <dbReference type="ARBA" id="ARBA00029628"/>
    </source>
</evidence>
<dbReference type="eggNOG" id="ENOG5032YCB">
    <property type="taxonomic scope" value="Bacteria"/>
</dbReference>
<dbReference type="InterPro" id="IPR002712">
    <property type="entry name" value="CcdB"/>
</dbReference>
<evidence type="ECO:0000256" key="5">
    <source>
        <dbReference type="ARBA" id="ARBA00023163"/>
    </source>
</evidence>